<dbReference type="InterPro" id="IPR012674">
    <property type="entry name" value="Calycin"/>
</dbReference>
<sequence length="144" mass="15987">MKTRDAEIVFTSRIDSNEQQPGQLQKTTARLNGRIGKSASSLYLTYNDRIAEGYADYTIRISGQEALILRKGAMPMRQPLRLGISMDGTYETAYGVLSTTATAEKIETVFDSSTRAGSVRLVYALTMQGQSTGICTLDYHYRLK</sequence>
<dbReference type="EMBL" id="JBHSTQ010000010">
    <property type="protein sequence ID" value="MFC6387025.1"/>
    <property type="molecule type" value="Genomic_DNA"/>
</dbReference>
<comment type="caution">
    <text evidence="1">The sequence shown here is derived from an EMBL/GenBank/DDBJ whole genome shotgun (WGS) entry which is preliminary data.</text>
</comment>
<dbReference type="Pfam" id="PF09148">
    <property type="entry name" value="DUF1934"/>
    <property type="match status" value="1"/>
</dbReference>
<protein>
    <submittedName>
        <fullName evidence="1">DUF1934 domain-containing protein</fullName>
    </submittedName>
</protein>
<proteinExistence type="predicted"/>
<dbReference type="Proteomes" id="UP001596267">
    <property type="component" value="Unassembled WGS sequence"/>
</dbReference>
<evidence type="ECO:0000313" key="2">
    <source>
        <dbReference type="Proteomes" id="UP001596267"/>
    </source>
</evidence>
<organism evidence="1 2">
    <name type="scientific">Sporolactobacillus kofuensis</name>
    <dbReference type="NCBI Taxonomy" id="269672"/>
    <lineage>
        <taxon>Bacteria</taxon>
        <taxon>Bacillati</taxon>
        <taxon>Bacillota</taxon>
        <taxon>Bacilli</taxon>
        <taxon>Bacillales</taxon>
        <taxon>Sporolactobacillaceae</taxon>
        <taxon>Sporolactobacillus</taxon>
    </lineage>
</organism>
<dbReference type="SUPFAM" id="SSF50814">
    <property type="entry name" value="Lipocalins"/>
    <property type="match status" value="1"/>
</dbReference>
<evidence type="ECO:0000313" key="1">
    <source>
        <dbReference type="EMBL" id="MFC6387025.1"/>
    </source>
</evidence>
<name>A0ABW1WIS5_9BACL</name>
<accession>A0ABW1WIS5</accession>
<reference evidence="2" key="1">
    <citation type="journal article" date="2019" name="Int. J. Syst. Evol. Microbiol.">
        <title>The Global Catalogue of Microorganisms (GCM) 10K type strain sequencing project: providing services to taxonomists for standard genome sequencing and annotation.</title>
        <authorList>
            <consortium name="The Broad Institute Genomics Platform"/>
            <consortium name="The Broad Institute Genome Sequencing Center for Infectious Disease"/>
            <person name="Wu L."/>
            <person name="Ma J."/>
        </authorList>
    </citation>
    <scope>NUCLEOTIDE SEQUENCE [LARGE SCALE GENOMIC DNA]</scope>
    <source>
        <strain evidence="2">CCUG 42001</strain>
    </source>
</reference>
<keyword evidence="2" id="KW-1185">Reference proteome</keyword>
<dbReference type="RefSeq" id="WP_253076606.1">
    <property type="nucleotide sequence ID" value="NZ_JAMXWN010000010.1"/>
</dbReference>
<gene>
    <name evidence="1" type="ORF">ACFP7A_10455</name>
</gene>
<dbReference type="Gene3D" id="2.40.128.20">
    <property type="match status" value="1"/>
</dbReference>
<dbReference type="InterPro" id="IPR015231">
    <property type="entry name" value="DUF1934"/>
</dbReference>